<dbReference type="RefSeq" id="WP_075974602.1">
    <property type="nucleotide sequence ID" value="NZ_MKQR01000009.1"/>
</dbReference>
<gene>
    <name evidence="3" type="ORF">BJP25_15720</name>
</gene>
<dbReference type="Gene3D" id="3.30.300.30">
    <property type="match status" value="1"/>
</dbReference>
<evidence type="ECO:0008006" key="5">
    <source>
        <dbReference type="Google" id="ProtNLM"/>
    </source>
</evidence>
<dbReference type="GO" id="GO:0043041">
    <property type="term" value="P:amino acid activation for nonribosomal peptide biosynthetic process"/>
    <property type="evidence" value="ECO:0007669"/>
    <property type="project" value="TreeGrafter"/>
</dbReference>
<evidence type="ECO:0000259" key="1">
    <source>
        <dbReference type="Pfam" id="PF00501"/>
    </source>
</evidence>
<accession>A0A1Q9LNY6</accession>
<dbReference type="GO" id="GO:0031177">
    <property type="term" value="F:phosphopantetheine binding"/>
    <property type="evidence" value="ECO:0007669"/>
    <property type="project" value="TreeGrafter"/>
</dbReference>
<dbReference type="InterPro" id="IPR000873">
    <property type="entry name" value="AMP-dep_synth/lig_dom"/>
</dbReference>
<name>A0A1Q9LNY6_9PSEU</name>
<dbReference type="Gene3D" id="3.40.50.980">
    <property type="match status" value="2"/>
</dbReference>
<dbReference type="EMBL" id="MKQR01000009">
    <property type="protein sequence ID" value="OLR93704.1"/>
    <property type="molecule type" value="Genomic_DNA"/>
</dbReference>
<protein>
    <recommendedName>
        <fullName evidence="5">Peptide synthetase</fullName>
    </recommendedName>
</protein>
<dbReference type="NCBIfam" id="TIGR01733">
    <property type="entry name" value="AA-adenyl-dom"/>
    <property type="match status" value="1"/>
</dbReference>
<dbReference type="Proteomes" id="UP000186040">
    <property type="component" value="Unassembled WGS sequence"/>
</dbReference>
<feature type="domain" description="AMP-binding enzyme C-terminal" evidence="2">
    <location>
        <begin position="437"/>
        <end position="506"/>
    </location>
</feature>
<keyword evidence="4" id="KW-1185">Reference proteome</keyword>
<evidence type="ECO:0000259" key="2">
    <source>
        <dbReference type="Pfam" id="PF13193"/>
    </source>
</evidence>
<proteinExistence type="predicted"/>
<feature type="domain" description="AMP-dependent synthetase/ligase" evidence="1">
    <location>
        <begin position="34"/>
        <end position="374"/>
    </location>
</feature>
<dbReference type="PANTHER" id="PTHR45527:SF1">
    <property type="entry name" value="FATTY ACID SYNTHASE"/>
    <property type="match status" value="1"/>
</dbReference>
<dbReference type="STRING" id="1193682.BJP25_15720"/>
<dbReference type="Pfam" id="PF00501">
    <property type="entry name" value="AMP-binding"/>
    <property type="match status" value="1"/>
</dbReference>
<reference evidence="3 4" key="1">
    <citation type="submission" date="2016-10" db="EMBL/GenBank/DDBJ databases">
        <title>The Draft Genome Sequence of Actinokineospora bangkokensis 44EHWT reveals the biosynthetic pathway of antifungal compounds Thailandins with unusual extender unit butylmalonyl-CoA.</title>
        <authorList>
            <person name="Greule A."/>
            <person name="Intra B."/>
            <person name="Flemming S."/>
            <person name="Rommel M.G."/>
            <person name="Panbangred W."/>
            <person name="Bechthold A."/>
        </authorList>
    </citation>
    <scope>NUCLEOTIDE SEQUENCE [LARGE SCALE GENOMIC DNA]</scope>
    <source>
        <strain evidence="3 4">44EHW</strain>
    </source>
</reference>
<dbReference type="AlphaFoldDB" id="A0A1Q9LNY6"/>
<dbReference type="PANTHER" id="PTHR45527">
    <property type="entry name" value="NONRIBOSOMAL PEPTIDE SYNTHETASE"/>
    <property type="match status" value="1"/>
</dbReference>
<dbReference type="Pfam" id="PF13193">
    <property type="entry name" value="AMP-binding_C"/>
    <property type="match status" value="1"/>
</dbReference>
<evidence type="ECO:0000313" key="4">
    <source>
        <dbReference type="Proteomes" id="UP000186040"/>
    </source>
</evidence>
<dbReference type="OrthoDB" id="3243414at2"/>
<sequence length="524" mass="54746">MDSPVVDPGAARVHDALNATAVDYPADDSVPAAFARWADHAPGATAVVCGDRRLTYGELAEAADRLAARLAAAGVRPGQFAGVLVGKGPELVVALLAVLTCGAAYVPFDGAWPDQRVLDLFERTGCGVVLTDRADAVAARFPGVAAVSVTSDDDPGPWSPPAVPADAPAYVNLTSGSGGVPKGVLVQHRAVLRLVSGATYTRLDAGTRVLHMAPITFDAATFEVWGPLLNGGTCVVYPSALPRLSELRRVLVAHSVTTVFLTTALFNSIVDEAPDTLDTVRSVLTGGEAHSLRAMDLALRRYGPGRVTHVYGPTECTTFATHHPVRELPPDGRPVPIGRPIQNTRAHVVADGRLCGPGEVGELLLAGPGLAAGYVGAPEATAARFTEVEVGGARERVYRTGDLVHLDDDGDIVFVGRVDDQVKVNGFRVEPSEVAHHLEQHPAVRQCVVCAVEGALGQRVLVAFVVADDGCTAEALRAHLAGVLPAYLVPGEVHVLGSLPLSETGKVDRRALVAQRAAGRQPRG</sequence>
<comment type="caution">
    <text evidence="3">The sequence shown here is derived from an EMBL/GenBank/DDBJ whole genome shotgun (WGS) entry which is preliminary data.</text>
</comment>
<dbReference type="GO" id="GO:0044550">
    <property type="term" value="P:secondary metabolite biosynthetic process"/>
    <property type="evidence" value="ECO:0007669"/>
    <property type="project" value="TreeGrafter"/>
</dbReference>
<dbReference type="InterPro" id="IPR010071">
    <property type="entry name" value="AA_adenyl_dom"/>
</dbReference>
<organism evidence="3 4">
    <name type="scientific">Actinokineospora bangkokensis</name>
    <dbReference type="NCBI Taxonomy" id="1193682"/>
    <lineage>
        <taxon>Bacteria</taxon>
        <taxon>Bacillati</taxon>
        <taxon>Actinomycetota</taxon>
        <taxon>Actinomycetes</taxon>
        <taxon>Pseudonocardiales</taxon>
        <taxon>Pseudonocardiaceae</taxon>
        <taxon>Actinokineospora</taxon>
    </lineage>
</organism>
<dbReference type="SUPFAM" id="SSF56801">
    <property type="entry name" value="Acetyl-CoA synthetase-like"/>
    <property type="match status" value="1"/>
</dbReference>
<evidence type="ECO:0000313" key="3">
    <source>
        <dbReference type="EMBL" id="OLR93704.1"/>
    </source>
</evidence>
<dbReference type="InterPro" id="IPR025110">
    <property type="entry name" value="AMP-bd_C"/>
</dbReference>
<dbReference type="Gene3D" id="2.30.38.10">
    <property type="entry name" value="Luciferase, Domain 3"/>
    <property type="match status" value="1"/>
</dbReference>
<dbReference type="InterPro" id="IPR045851">
    <property type="entry name" value="AMP-bd_C_sf"/>
</dbReference>
<dbReference type="GO" id="GO:0005737">
    <property type="term" value="C:cytoplasm"/>
    <property type="evidence" value="ECO:0007669"/>
    <property type="project" value="TreeGrafter"/>
</dbReference>
<dbReference type="CDD" id="cd12117">
    <property type="entry name" value="A_NRPS_Srf_like"/>
    <property type="match status" value="1"/>
</dbReference>